<proteinExistence type="inferred from homology"/>
<dbReference type="GO" id="GO:0006123">
    <property type="term" value="P:mitochondrial electron transport, cytochrome c to oxygen"/>
    <property type="evidence" value="ECO:0007669"/>
    <property type="project" value="TreeGrafter"/>
</dbReference>
<dbReference type="InterPro" id="IPR001349">
    <property type="entry name" value="Cyt_c_oxidase_su6a"/>
</dbReference>
<evidence type="ECO:0000256" key="3">
    <source>
        <dbReference type="ARBA" id="ARBA00022946"/>
    </source>
</evidence>
<keyword evidence="5" id="KW-0472">Membrane</keyword>
<dbReference type="AlphaFoldDB" id="A0A067P4U7"/>
<dbReference type="InParanoid" id="A0A067P4U7"/>
<evidence type="ECO:0000313" key="7">
    <source>
        <dbReference type="EMBL" id="KDQ30896.1"/>
    </source>
</evidence>
<dbReference type="GO" id="GO:0030234">
    <property type="term" value="F:enzyme regulator activity"/>
    <property type="evidence" value="ECO:0007669"/>
    <property type="project" value="TreeGrafter"/>
</dbReference>
<evidence type="ECO:0000256" key="6">
    <source>
        <dbReference type="RuleBase" id="RU004396"/>
    </source>
</evidence>
<dbReference type="Gene3D" id="4.10.95.10">
    <property type="entry name" value="Cytochrome c oxidase, subunit VIa"/>
    <property type="match status" value="1"/>
</dbReference>
<dbReference type="STRING" id="1137138.A0A067P4U7"/>
<dbReference type="FunCoup" id="A0A067P4U7">
    <property type="interactions" value="81"/>
</dbReference>
<sequence length="129" mass="14399">MSFLARNVLRSTLRATRATKSRAYSAAQGSGSFAAEQAAIEHHAAGTTDLWRKISFYGCFPAVAVCVAWVYNAEAEHAAHEEHRKAENGGHLPEVPAFEYMNRRVKPFPWGMNTLFYNPHTNKDMEAEA</sequence>
<name>A0A067P4U7_PLEO1</name>
<dbReference type="SUPFAM" id="SSF81411">
    <property type="entry name" value="Mitochondrial cytochrome c oxidase subunit VIa"/>
    <property type="match status" value="1"/>
</dbReference>
<evidence type="ECO:0000256" key="5">
    <source>
        <dbReference type="ARBA" id="ARBA00023136"/>
    </source>
</evidence>
<comment type="similarity">
    <text evidence="6">Belongs to the cytochrome c oxidase subunit 6A family.</text>
</comment>
<dbReference type="GO" id="GO:0005743">
    <property type="term" value="C:mitochondrial inner membrane"/>
    <property type="evidence" value="ECO:0007669"/>
    <property type="project" value="UniProtKB-SubCell"/>
</dbReference>
<dbReference type="Pfam" id="PF02046">
    <property type="entry name" value="COX6A"/>
    <property type="match status" value="1"/>
</dbReference>
<keyword evidence="3" id="KW-0809">Transit peptide</keyword>
<dbReference type="PANTHER" id="PTHR11504">
    <property type="entry name" value="CYTOCHROME C OXIDASE POLYPEPTIDE VIA"/>
    <property type="match status" value="1"/>
</dbReference>
<evidence type="ECO:0000256" key="1">
    <source>
        <dbReference type="ARBA" id="ARBA00004273"/>
    </source>
</evidence>
<evidence type="ECO:0000256" key="2">
    <source>
        <dbReference type="ARBA" id="ARBA00022792"/>
    </source>
</evidence>
<protein>
    <submittedName>
        <fullName evidence="7">COX6A, subunit of cytochrome c oxidase</fullName>
    </submittedName>
</protein>
<dbReference type="PANTHER" id="PTHR11504:SF0">
    <property type="entry name" value="CYTOCHROME C OXIDASE SUBUNIT"/>
    <property type="match status" value="1"/>
</dbReference>
<gene>
    <name evidence="7" type="primary">COX6A</name>
    <name evidence="7" type="ORF">PLEOSDRAFT_1088582</name>
</gene>
<organism evidence="7 8">
    <name type="scientific">Pleurotus ostreatus (strain PC15)</name>
    <name type="common">Oyster mushroom</name>
    <dbReference type="NCBI Taxonomy" id="1137138"/>
    <lineage>
        <taxon>Eukaryota</taxon>
        <taxon>Fungi</taxon>
        <taxon>Dikarya</taxon>
        <taxon>Basidiomycota</taxon>
        <taxon>Agaricomycotina</taxon>
        <taxon>Agaricomycetes</taxon>
        <taxon>Agaricomycetidae</taxon>
        <taxon>Agaricales</taxon>
        <taxon>Pleurotineae</taxon>
        <taxon>Pleurotaceae</taxon>
        <taxon>Pleurotus</taxon>
    </lineage>
</organism>
<dbReference type="VEuPathDB" id="FungiDB:PLEOSDRAFT_1088582"/>
<dbReference type="OrthoDB" id="5947505at2759"/>
<comment type="subcellular location">
    <subcellularLocation>
        <location evidence="1">Mitochondrion inner membrane</location>
    </subcellularLocation>
</comment>
<keyword evidence="2" id="KW-0999">Mitochondrion inner membrane</keyword>
<reference evidence="8" key="1">
    <citation type="journal article" date="2014" name="Proc. Natl. Acad. Sci. U.S.A.">
        <title>Extensive sampling of basidiomycete genomes demonstrates inadequacy of the white-rot/brown-rot paradigm for wood decay fungi.</title>
        <authorList>
            <person name="Riley R."/>
            <person name="Salamov A.A."/>
            <person name="Brown D.W."/>
            <person name="Nagy L.G."/>
            <person name="Floudas D."/>
            <person name="Held B.W."/>
            <person name="Levasseur A."/>
            <person name="Lombard V."/>
            <person name="Morin E."/>
            <person name="Otillar R."/>
            <person name="Lindquist E.A."/>
            <person name="Sun H."/>
            <person name="LaButti K.M."/>
            <person name="Schmutz J."/>
            <person name="Jabbour D."/>
            <person name="Luo H."/>
            <person name="Baker S.E."/>
            <person name="Pisabarro A.G."/>
            <person name="Walton J.D."/>
            <person name="Blanchette R.A."/>
            <person name="Henrissat B."/>
            <person name="Martin F."/>
            <person name="Cullen D."/>
            <person name="Hibbett D.S."/>
            <person name="Grigoriev I.V."/>
        </authorList>
    </citation>
    <scope>NUCLEOTIDE SEQUENCE [LARGE SCALE GENOMIC DNA]</scope>
    <source>
        <strain evidence="8">PC15</strain>
    </source>
</reference>
<evidence type="ECO:0000313" key="8">
    <source>
        <dbReference type="Proteomes" id="UP000027073"/>
    </source>
</evidence>
<dbReference type="EMBL" id="KL198006">
    <property type="protein sequence ID" value="KDQ30896.1"/>
    <property type="molecule type" value="Genomic_DNA"/>
</dbReference>
<keyword evidence="4" id="KW-0496">Mitochondrion</keyword>
<accession>A0A067P4U7</accession>
<dbReference type="Proteomes" id="UP000027073">
    <property type="component" value="Unassembled WGS sequence"/>
</dbReference>
<dbReference type="HOGENOM" id="CLU_122515_0_2_1"/>
<dbReference type="InterPro" id="IPR036418">
    <property type="entry name" value="Cyt_c_oxidase_su6a_sf"/>
</dbReference>
<evidence type="ECO:0000256" key="4">
    <source>
        <dbReference type="ARBA" id="ARBA00023128"/>
    </source>
</evidence>